<accession>A0A326UEC2</accession>
<dbReference type="Pfam" id="PF02230">
    <property type="entry name" value="Abhydrolase_2"/>
    <property type="match status" value="1"/>
</dbReference>
<protein>
    <submittedName>
        <fullName evidence="3">Phospholipase/carboxylesterase</fullName>
    </submittedName>
</protein>
<dbReference type="InterPro" id="IPR003140">
    <property type="entry name" value="PLipase/COase/thioEstase"/>
</dbReference>
<name>A0A326UEC2_THEHA</name>
<evidence type="ECO:0000313" key="3">
    <source>
        <dbReference type="EMBL" id="PZW24862.1"/>
    </source>
</evidence>
<feature type="domain" description="Phospholipase/carboxylesterase/thioesterase" evidence="2">
    <location>
        <begin position="91"/>
        <end position="201"/>
    </location>
</feature>
<comment type="caution">
    <text evidence="3">The sequence shown here is derived from an EMBL/GenBank/DDBJ whole genome shotgun (WGS) entry which is preliminary data.</text>
</comment>
<sequence length="217" mass="24802">MGLQEGQVLRRSFEGALNTRYLLYLPRSYEQEAEQRWPLILFLHGAAERGTDLEKLKTQGLPKLLQKGEDFPFLVLIPQCLPGVRWRVDLLGELLDEFVQSYRVDEDRIYVTGMSMGGFATWELAMTFPQRFAAIAPICGGGNLGTVATIRHLPVWAFHGALDRVVPLEYAETIVRRLEQCGGNVRLTIYPRGGHDSWTQTYANPELYKWFLAQRRS</sequence>
<dbReference type="PANTHER" id="PTHR43037:SF1">
    <property type="entry name" value="BLL1128 PROTEIN"/>
    <property type="match status" value="1"/>
</dbReference>
<keyword evidence="1" id="KW-0732">Signal</keyword>
<evidence type="ECO:0000256" key="1">
    <source>
        <dbReference type="ARBA" id="ARBA00022729"/>
    </source>
</evidence>
<dbReference type="ESTHER" id="theha-a0a326uec2">
    <property type="family name" value="5_AlphaBeta_hydrolase"/>
</dbReference>
<dbReference type="Proteomes" id="UP000248806">
    <property type="component" value="Unassembled WGS sequence"/>
</dbReference>
<reference evidence="3 4" key="1">
    <citation type="submission" date="2018-06" db="EMBL/GenBank/DDBJ databases">
        <title>Genomic Encyclopedia of Archaeal and Bacterial Type Strains, Phase II (KMG-II): from individual species to whole genera.</title>
        <authorList>
            <person name="Goeker M."/>
        </authorList>
    </citation>
    <scope>NUCLEOTIDE SEQUENCE [LARGE SCALE GENOMIC DNA]</scope>
    <source>
        <strain evidence="3 4">ATCC BAA-1881</strain>
    </source>
</reference>
<dbReference type="GO" id="GO:0016787">
    <property type="term" value="F:hydrolase activity"/>
    <property type="evidence" value="ECO:0007669"/>
    <property type="project" value="InterPro"/>
</dbReference>
<dbReference type="SUPFAM" id="SSF53474">
    <property type="entry name" value="alpha/beta-Hydrolases"/>
    <property type="match status" value="1"/>
</dbReference>
<dbReference type="PANTHER" id="PTHR43037">
    <property type="entry name" value="UNNAMED PRODUCT-RELATED"/>
    <property type="match status" value="1"/>
</dbReference>
<dbReference type="AlphaFoldDB" id="A0A326UEC2"/>
<evidence type="ECO:0000313" key="4">
    <source>
        <dbReference type="Proteomes" id="UP000248806"/>
    </source>
</evidence>
<dbReference type="RefSeq" id="WP_111324792.1">
    <property type="nucleotide sequence ID" value="NZ_BIFX01000001.1"/>
</dbReference>
<dbReference type="InterPro" id="IPR050955">
    <property type="entry name" value="Plant_Biomass_Hydrol_Est"/>
</dbReference>
<proteinExistence type="predicted"/>
<dbReference type="Gene3D" id="3.40.50.1820">
    <property type="entry name" value="alpha/beta hydrolase"/>
    <property type="match status" value="1"/>
</dbReference>
<dbReference type="EMBL" id="QKUF01000020">
    <property type="protein sequence ID" value="PZW24862.1"/>
    <property type="molecule type" value="Genomic_DNA"/>
</dbReference>
<dbReference type="OrthoDB" id="9764953at2"/>
<organism evidence="3 4">
    <name type="scientific">Thermosporothrix hazakensis</name>
    <dbReference type="NCBI Taxonomy" id="644383"/>
    <lineage>
        <taxon>Bacteria</taxon>
        <taxon>Bacillati</taxon>
        <taxon>Chloroflexota</taxon>
        <taxon>Ktedonobacteria</taxon>
        <taxon>Ktedonobacterales</taxon>
        <taxon>Thermosporotrichaceae</taxon>
        <taxon>Thermosporothrix</taxon>
    </lineage>
</organism>
<gene>
    <name evidence="3" type="ORF">EI42_04470</name>
</gene>
<keyword evidence="4" id="KW-1185">Reference proteome</keyword>
<dbReference type="InterPro" id="IPR029058">
    <property type="entry name" value="AB_hydrolase_fold"/>
</dbReference>
<evidence type="ECO:0000259" key="2">
    <source>
        <dbReference type="Pfam" id="PF02230"/>
    </source>
</evidence>